<evidence type="ECO:0000313" key="1">
    <source>
        <dbReference type="EMBL" id="VDO23055.1"/>
    </source>
</evidence>
<reference evidence="1 2" key="2">
    <citation type="submission" date="2018-11" db="EMBL/GenBank/DDBJ databases">
        <authorList>
            <consortium name="Pathogen Informatics"/>
        </authorList>
    </citation>
    <scope>NUCLEOTIDE SEQUENCE [LARGE SCALE GENOMIC DNA]</scope>
    <source>
        <strain evidence="1 2">MHpl1</strain>
    </source>
</reference>
<organism evidence="3">
    <name type="scientific">Haemonchus placei</name>
    <name type="common">Barber's pole worm</name>
    <dbReference type="NCBI Taxonomy" id="6290"/>
    <lineage>
        <taxon>Eukaryota</taxon>
        <taxon>Metazoa</taxon>
        <taxon>Ecdysozoa</taxon>
        <taxon>Nematoda</taxon>
        <taxon>Chromadorea</taxon>
        <taxon>Rhabditida</taxon>
        <taxon>Rhabditina</taxon>
        <taxon>Rhabditomorpha</taxon>
        <taxon>Strongyloidea</taxon>
        <taxon>Trichostrongylidae</taxon>
        <taxon>Haemonchus</taxon>
    </lineage>
</organism>
<dbReference type="WBParaSite" id="HPLM_0000436601-mRNA-1">
    <property type="protein sequence ID" value="HPLM_0000436601-mRNA-1"/>
    <property type="gene ID" value="HPLM_0000436601"/>
</dbReference>
<protein>
    <submittedName>
        <fullName evidence="3">SCP domain-containing protein</fullName>
    </submittedName>
</protein>
<sequence>MNCAAQFQSIQNWVNGCPPPSFKSLLISPHNWPGPSNEQTQYSLETHLCRYKTEWAAKKAVRSDMTFIVHKGKNLHSSKFLLYLIAA</sequence>
<keyword evidence="2" id="KW-1185">Reference proteome</keyword>
<evidence type="ECO:0000313" key="3">
    <source>
        <dbReference type="WBParaSite" id="HPLM_0000436601-mRNA-1"/>
    </source>
</evidence>
<accession>A0A0N4W3H5</accession>
<evidence type="ECO:0000313" key="2">
    <source>
        <dbReference type="Proteomes" id="UP000268014"/>
    </source>
</evidence>
<proteinExistence type="predicted"/>
<reference evidence="3" key="1">
    <citation type="submission" date="2017-02" db="UniProtKB">
        <authorList>
            <consortium name="WormBaseParasite"/>
        </authorList>
    </citation>
    <scope>IDENTIFICATION</scope>
</reference>
<dbReference type="EMBL" id="UZAF01016203">
    <property type="protein sequence ID" value="VDO23055.1"/>
    <property type="molecule type" value="Genomic_DNA"/>
</dbReference>
<dbReference type="Proteomes" id="UP000268014">
    <property type="component" value="Unassembled WGS sequence"/>
</dbReference>
<name>A0A0N4W3H5_HAEPC</name>
<gene>
    <name evidence="1" type="ORF">HPLM_LOCUS4358</name>
</gene>
<dbReference type="AlphaFoldDB" id="A0A0N4W3H5"/>